<gene>
    <name evidence="1" type="ORF">H5410_058059</name>
</gene>
<organism evidence="1 2">
    <name type="scientific">Solanum commersonii</name>
    <name type="common">Commerson's wild potato</name>
    <name type="synonym">Commerson's nightshade</name>
    <dbReference type="NCBI Taxonomy" id="4109"/>
    <lineage>
        <taxon>Eukaryota</taxon>
        <taxon>Viridiplantae</taxon>
        <taxon>Streptophyta</taxon>
        <taxon>Embryophyta</taxon>
        <taxon>Tracheophyta</taxon>
        <taxon>Spermatophyta</taxon>
        <taxon>Magnoliopsida</taxon>
        <taxon>eudicotyledons</taxon>
        <taxon>Gunneridae</taxon>
        <taxon>Pentapetalae</taxon>
        <taxon>asterids</taxon>
        <taxon>lamiids</taxon>
        <taxon>Solanales</taxon>
        <taxon>Solanaceae</taxon>
        <taxon>Solanoideae</taxon>
        <taxon>Solaneae</taxon>
        <taxon>Solanum</taxon>
    </lineage>
</organism>
<sequence>MEVTILVSEGVHLELSCVRVPPNLNMSVFPMPTKVVKKSDKLRRDFLWKVGRVGSFLELLPNLTQSGEETKNGSLSVKRAYKRELNEQFRRSIGPWKSIWKNLAPTKSDRQQPQIIFNHTSMPSTIEHLSGIPSLPTMTDPVTVSNRP</sequence>
<proteinExistence type="predicted"/>
<dbReference type="AlphaFoldDB" id="A0A9J5WRJ1"/>
<protein>
    <submittedName>
        <fullName evidence="1">Uncharacterized protein</fullName>
    </submittedName>
</protein>
<accession>A0A9J5WRJ1</accession>
<evidence type="ECO:0000313" key="2">
    <source>
        <dbReference type="Proteomes" id="UP000824120"/>
    </source>
</evidence>
<name>A0A9J5WRJ1_SOLCO</name>
<comment type="caution">
    <text evidence="1">The sequence shown here is derived from an EMBL/GenBank/DDBJ whole genome shotgun (WGS) entry which is preliminary data.</text>
</comment>
<evidence type="ECO:0000313" key="1">
    <source>
        <dbReference type="EMBL" id="KAG5577925.1"/>
    </source>
</evidence>
<keyword evidence="2" id="KW-1185">Reference proteome</keyword>
<dbReference type="Proteomes" id="UP000824120">
    <property type="component" value="Chromosome 11"/>
</dbReference>
<dbReference type="EMBL" id="JACXVP010000011">
    <property type="protein sequence ID" value="KAG5577925.1"/>
    <property type="molecule type" value="Genomic_DNA"/>
</dbReference>
<reference evidence="1 2" key="1">
    <citation type="submission" date="2020-09" db="EMBL/GenBank/DDBJ databases">
        <title>De no assembly of potato wild relative species, Solanum commersonii.</title>
        <authorList>
            <person name="Cho K."/>
        </authorList>
    </citation>
    <scope>NUCLEOTIDE SEQUENCE [LARGE SCALE GENOMIC DNA]</scope>
    <source>
        <strain evidence="1">LZ3.2</strain>
        <tissue evidence="1">Leaf</tissue>
    </source>
</reference>